<evidence type="ECO:0000313" key="3">
    <source>
        <dbReference type="Proteomes" id="UP000663836"/>
    </source>
</evidence>
<organism evidence="2 3">
    <name type="scientific">Rotaria sordida</name>
    <dbReference type="NCBI Taxonomy" id="392033"/>
    <lineage>
        <taxon>Eukaryota</taxon>
        <taxon>Metazoa</taxon>
        <taxon>Spiralia</taxon>
        <taxon>Gnathifera</taxon>
        <taxon>Rotifera</taxon>
        <taxon>Eurotatoria</taxon>
        <taxon>Bdelloidea</taxon>
        <taxon>Philodinida</taxon>
        <taxon>Philodinidae</taxon>
        <taxon>Rotaria</taxon>
    </lineage>
</organism>
<accession>A0A819TGE3</accession>
<sequence>MAMTSTTTRLVTDGSSSGITGSTVEGQAYARHVINQRDQDIDMMIVEGSIDSADTLIPTGIPGFVQIKIAGVQATSDTQLKSNENGDGILCVNGLEMKRTYPQIETGDVGPLSKEELNRCTNEPLWGESANKCSPSEFVNGLMGIIFYLKAINEAMNDPQFTGQYIDVNPRTFQSYQNVMQDMTNPENLMQNLLTKLVPMLVDDPEKISSLIERTLLVDHPGGPLLNFVQHTSIASRNEQHEPSHHPTIMDTIRTLESVPDPNMTVAELNEHQSWVKNQRQQEADLEEADDQLLALAIQKSLEEF</sequence>
<feature type="compositionally biased region" description="Low complexity" evidence="1">
    <location>
        <begin position="12"/>
        <end position="22"/>
    </location>
</feature>
<feature type="compositionally biased region" description="Polar residues" evidence="1">
    <location>
        <begin position="1"/>
        <end position="10"/>
    </location>
</feature>
<evidence type="ECO:0000256" key="1">
    <source>
        <dbReference type="SAM" id="MobiDB-lite"/>
    </source>
</evidence>
<dbReference type="Proteomes" id="UP000663836">
    <property type="component" value="Unassembled WGS sequence"/>
</dbReference>
<reference evidence="2" key="1">
    <citation type="submission" date="2021-02" db="EMBL/GenBank/DDBJ databases">
        <authorList>
            <person name="Nowell W R."/>
        </authorList>
    </citation>
    <scope>NUCLEOTIDE SEQUENCE</scope>
</reference>
<dbReference type="AlphaFoldDB" id="A0A819TGE3"/>
<protein>
    <submittedName>
        <fullName evidence="2">Uncharacterized protein</fullName>
    </submittedName>
</protein>
<gene>
    <name evidence="2" type="ORF">JBS370_LOCUS30342</name>
</gene>
<proteinExistence type="predicted"/>
<dbReference type="EMBL" id="CAJOBD010006930">
    <property type="protein sequence ID" value="CAF4074399.1"/>
    <property type="molecule type" value="Genomic_DNA"/>
</dbReference>
<comment type="caution">
    <text evidence="2">The sequence shown here is derived from an EMBL/GenBank/DDBJ whole genome shotgun (WGS) entry which is preliminary data.</text>
</comment>
<evidence type="ECO:0000313" key="2">
    <source>
        <dbReference type="EMBL" id="CAF4074399.1"/>
    </source>
</evidence>
<feature type="region of interest" description="Disordered" evidence="1">
    <location>
        <begin position="1"/>
        <end position="22"/>
    </location>
</feature>
<name>A0A819TGE3_9BILA</name>